<feature type="transmembrane region" description="Helical" evidence="6">
    <location>
        <begin position="192"/>
        <end position="212"/>
    </location>
</feature>
<keyword evidence="4 6" id="KW-1133">Transmembrane helix</keyword>
<feature type="transmembrane region" description="Helical" evidence="6">
    <location>
        <begin position="243"/>
        <end position="266"/>
    </location>
</feature>
<reference evidence="8 9" key="1">
    <citation type="journal article" date="2016" name="Front. Microbiol.">
        <title>Genome and transcriptome sequences reveal the specific parasitism of the nematophagous Purpureocillium lilacinum 36-1.</title>
        <authorList>
            <person name="Xie J."/>
            <person name="Li S."/>
            <person name="Mo C."/>
            <person name="Xiao X."/>
            <person name="Peng D."/>
            <person name="Wang G."/>
            <person name="Xiao Y."/>
        </authorList>
    </citation>
    <scope>NUCLEOTIDE SEQUENCE [LARGE SCALE GENOMIC DNA]</scope>
    <source>
        <strain evidence="8 9">36-1</strain>
    </source>
</reference>
<evidence type="ECO:0000256" key="5">
    <source>
        <dbReference type="ARBA" id="ARBA00023136"/>
    </source>
</evidence>
<evidence type="ECO:0000313" key="8">
    <source>
        <dbReference type="EMBL" id="PWI68133.1"/>
    </source>
</evidence>
<dbReference type="PIRSF" id="PIRSF006060">
    <property type="entry name" value="AA_transporter"/>
    <property type="match status" value="1"/>
</dbReference>
<dbReference type="InterPro" id="IPR004841">
    <property type="entry name" value="AA-permease/SLC12A_dom"/>
</dbReference>
<feature type="transmembrane region" description="Helical" evidence="6">
    <location>
        <begin position="413"/>
        <end position="435"/>
    </location>
</feature>
<feature type="transmembrane region" description="Helical" evidence="6">
    <location>
        <begin position="287"/>
        <end position="304"/>
    </location>
</feature>
<evidence type="ECO:0000259" key="7">
    <source>
        <dbReference type="Pfam" id="PF00324"/>
    </source>
</evidence>
<feature type="transmembrane region" description="Helical" evidence="6">
    <location>
        <begin position="137"/>
        <end position="155"/>
    </location>
</feature>
<dbReference type="GO" id="GO:0016020">
    <property type="term" value="C:membrane"/>
    <property type="evidence" value="ECO:0007669"/>
    <property type="project" value="UniProtKB-SubCell"/>
</dbReference>
<gene>
    <name evidence="8" type="ORF">PCL_02534</name>
</gene>
<feature type="transmembrane region" description="Helical" evidence="6">
    <location>
        <begin position="53"/>
        <end position="75"/>
    </location>
</feature>
<dbReference type="AlphaFoldDB" id="A0A2U3E0W7"/>
<dbReference type="InterPro" id="IPR050524">
    <property type="entry name" value="APC_YAT"/>
</dbReference>
<dbReference type="PANTHER" id="PTHR43341:SF9">
    <property type="entry name" value="DICARBOXYLIC AMINO ACID PERMEASE"/>
    <property type="match status" value="1"/>
</dbReference>
<feature type="transmembrane region" description="Helical" evidence="6">
    <location>
        <begin position="488"/>
        <end position="509"/>
    </location>
</feature>
<dbReference type="PANTHER" id="PTHR43341">
    <property type="entry name" value="AMINO ACID PERMEASE"/>
    <property type="match status" value="1"/>
</dbReference>
<dbReference type="Gene3D" id="1.20.1740.10">
    <property type="entry name" value="Amino acid/polyamine transporter I"/>
    <property type="match status" value="1"/>
</dbReference>
<evidence type="ECO:0000313" key="9">
    <source>
        <dbReference type="Proteomes" id="UP000245956"/>
    </source>
</evidence>
<protein>
    <recommendedName>
        <fullName evidence="7">Amino acid permease/ SLC12A domain-containing protein</fullName>
    </recommendedName>
</protein>
<comment type="subcellular location">
    <subcellularLocation>
        <location evidence="1">Membrane</location>
        <topology evidence="1">Multi-pass membrane protein</topology>
    </subcellularLocation>
</comment>
<keyword evidence="5 6" id="KW-0472">Membrane</keyword>
<proteinExistence type="predicted"/>
<evidence type="ECO:0000256" key="6">
    <source>
        <dbReference type="SAM" id="Phobius"/>
    </source>
</evidence>
<dbReference type="Pfam" id="PF00324">
    <property type="entry name" value="AA_permease"/>
    <property type="match status" value="1"/>
</dbReference>
<evidence type="ECO:0000256" key="2">
    <source>
        <dbReference type="ARBA" id="ARBA00022448"/>
    </source>
</evidence>
<feature type="transmembrane region" description="Helical" evidence="6">
    <location>
        <begin position="456"/>
        <end position="476"/>
    </location>
</feature>
<evidence type="ECO:0000256" key="1">
    <source>
        <dbReference type="ARBA" id="ARBA00004141"/>
    </source>
</evidence>
<dbReference type="Proteomes" id="UP000245956">
    <property type="component" value="Unassembled WGS sequence"/>
</dbReference>
<accession>A0A2U3E0W7</accession>
<dbReference type="FunFam" id="1.20.1740.10:FF:000001">
    <property type="entry name" value="Amino acid permease"/>
    <property type="match status" value="1"/>
</dbReference>
<comment type="caution">
    <text evidence="8">The sequence shown here is derived from an EMBL/GenBank/DDBJ whole genome shotgun (WGS) entry which is preliminary data.</text>
</comment>
<sequence length="560" mass="60329">MATHTIVDDNDVKADPGQLESRVVHQIGMGKLDAAAAEGSSGQLQRSLNSRQIGMFSIAGSIGTGLLIATGSTLASGGPGSMLISMIVLGLVCYNVLAAYGEMSTAFPMDRGFSGYATRFVDPAYGCATGFNYFCKYVVLLANNLTASGLIMQYWMPHINVGVWVITFAVPIICINFCPVRVFGEVEFVSSIIKTLVIVGLMLVCLIIDLGGGPKGDRLGFRYWRDPGAFAAYKLQGSTGRFLGWWACMVNAGFVYMGTEMVGLTFGEAGKPWKVVPKAIRQTAWRISFLYIGGILVLGMVVPYNSPGLIAATKQKTGASASPFIVAIKEAGIHTLPDLINGCLLVFVLSAANSDIYIASRTLFGLARDGHLPKIFAKTHGSVPTMAVGASSLFFLLALMNTTESSSTVFKNLVSLATVFGLFNWISIMVSYLAFRRGMSAQSIPRSALPFKERWMTLRISVSLCITCIIVFFNGVTTFIPSFQVKSFVFAYTGIPVHLGLIFGAKLLLRTSRVKPKLMDLSTGLITAGDIQRWESAEPSATTPSKISSGAGWIRRAMRR</sequence>
<dbReference type="GO" id="GO:0015171">
    <property type="term" value="F:amino acid transmembrane transporter activity"/>
    <property type="evidence" value="ECO:0007669"/>
    <property type="project" value="TreeGrafter"/>
</dbReference>
<dbReference type="EMBL" id="LCWV01000016">
    <property type="protein sequence ID" value="PWI68133.1"/>
    <property type="molecule type" value="Genomic_DNA"/>
</dbReference>
<feature type="transmembrane region" description="Helical" evidence="6">
    <location>
        <begin position="81"/>
        <end position="101"/>
    </location>
</feature>
<organism evidence="8 9">
    <name type="scientific">Purpureocillium lilacinum</name>
    <name type="common">Paecilomyces lilacinus</name>
    <dbReference type="NCBI Taxonomy" id="33203"/>
    <lineage>
        <taxon>Eukaryota</taxon>
        <taxon>Fungi</taxon>
        <taxon>Dikarya</taxon>
        <taxon>Ascomycota</taxon>
        <taxon>Pezizomycotina</taxon>
        <taxon>Sordariomycetes</taxon>
        <taxon>Hypocreomycetidae</taxon>
        <taxon>Hypocreales</taxon>
        <taxon>Ophiocordycipitaceae</taxon>
        <taxon>Purpureocillium</taxon>
    </lineage>
</organism>
<evidence type="ECO:0000256" key="3">
    <source>
        <dbReference type="ARBA" id="ARBA00022692"/>
    </source>
</evidence>
<feature type="transmembrane region" description="Helical" evidence="6">
    <location>
        <begin position="161"/>
        <end position="180"/>
    </location>
</feature>
<keyword evidence="3 6" id="KW-0812">Transmembrane</keyword>
<name>A0A2U3E0W7_PURLI</name>
<evidence type="ECO:0000256" key="4">
    <source>
        <dbReference type="ARBA" id="ARBA00022989"/>
    </source>
</evidence>
<feature type="transmembrane region" description="Helical" evidence="6">
    <location>
        <begin position="339"/>
        <end position="360"/>
    </location>
</feature>
<feature type="transmembrane region" description="Helical" evidence="6">
    <location>
        <begin position="381"/>
        <end position="401"/>
    </location>
</feature>
<keyword evidence="2" id="KW-0813">Transport</keyword>
<feature type="domain" description="Amino acid permease/ SLC12A" evidence="7">
    <location>
        <begin position="53"/>
        <end position="513"/>
    </location>
</feature>